<dbReference type="Proteomes" id="UP001595457">
    <property type="component" value="Unassembled WGS sequence"/>
</dbReference>
<keyword evidence="4" id="KW-0408">Iron</keyword>
<dbReference type="InterPro" id="IPR009050">
    <property type="entry name" value="Globin-like_sf"/>
</dbReference>
<dbReference type="Pfam" id="PF01152">
    <property type="entry name" value="Bac_globin"/>
    <property type="match status" value="1"/>
</dbReference>
<dbReference type="CDD" id="cd14773">
    <property type="entry name" value="TrHb2_PhHbO-like_O"/>
    <property type="match status" value="1"/>
</dbReference>
<gene>
    <name evidence="7" type="ORF">ACFOJE_19775</name>
</gene>
<sequence length="143" mass="15845">MSTPYQLLGGEEGVRRLCNAFYDNLERLPEAADIRAMHAEDTAPIRQKLFEYLSGWLGGPHLYAIKYGTMCMSGPHSPFAIGPKERDQWLLCMDKALEDVGASEEVKAMIEPPMQRIANAIRNRDSSDAEPAAACSSSCNHDQ</sequence>
<dbReference type="Gene3D" id="1.10.490.10">
    <property type="entry name" value="Globins"/>
    <property type="match status" value="1"/>
</dbReference>
<keyword evidence="3" id="KW-0479">Metal-binding</keyword>
<accession>A0ABV7B0Z5</accession>
<evidence type="ECO:0000256" key="4">
    <source>
        <dbReference type="ARBA" id="ARBA00023004"/>
    </source>
</evidence>
<organism evidence="7 8">
    <name type="scientific">Azotobacter bryophylli</name>
    <dbReference type="NCBI Taxonomy" id="1986537"/>
    <lineage>
        <taxon>Bacteria</taxon>
        <taxon>Pseudomonadati</taxon>
        <taxon>Pseudomonadota</taxon>
        <taxon>Gammaproteobacteria</taxon>
        <taxon>Pseudomonadales</taxon>
        <taxon>Pseudomonadaceae</taxon>
        <taxon>Azotobacter</taxon>
    </lineage>
</organism>
<dbReference type="InterPro" id="IPR044203">
    <property type="entry name" value="GlbO/GLB3-like"/>
</dbReference>
<comment type="similarity">
    <text evidence="5">Belongs to the truncated hemoglobin family. Group II subfamily.</text>
</comment>
<evidence type="ECO:0000313" key="8">
    <source>
        <dbReference type="Proteomes" id="UP001595457"/>
    </source>
</evidence>
<evidence type="ECO:0000256" key="6">
    <source>
        <dbReference type="SAM" id="MobiDB-lite"/>
    </source>
</evidence>
<comment type="caution">
    <text evidence="7">The sequence shown here is derived from an EMBL/GenBank/DDBJ whole genome shotgun (WGS) entry which is preliminary data.</text>
</comment>
<keyword evidence="2" id="KW-0349">Heme</keyword>
<dbReference type="RefSeq" id="WP_377816640.1">
    <property type="nucleotide sequence ID" value="NZ_JBHRSJ010000035.1"/>
</dbReference>
<evidence type="ECO:0000256" key="2">
    <source>
        <dbReference type="ARBA" id="ARBA00022617"/>
    </source>
</evidence>
<evidence type="ECO:0000313" key="7">
    <source>
        <dbReference type="EMBL" id="MFC2974437.1"/>
    </source>
</evidence>
<name>A0ABV7B0Z5_9GAMM</name>
<evidence type="ECO:0000256" key="3">
    <source>
        <dbReference type="ARBA" id="ARBA00022723"/>
    </source>
</evidence>
<evidence type="ECO:0000256" key="5">
    <source>
        <dbReference type="ARBA" id="ARBA00034496"/>
    </source>
</evidence>
<protein>
    <submittedName>
        <fullName evidence="7">Group II truncated hemoglobin</fullName>
    </submittedName>
</protein>
<dbReference type="InterPro" id="IPR012292">
    <property type="entry name" value="Globin/Proto"/>
</dbReference>
<keyword evidence="8" id="KW-1185">Reference proteome</keyword>
<reference evidence="8" key="1">
    <citation type="journal article" date="2019" name="Int. J. Syst. Evol. Microbiol.">
        <title>The Global Catalogue of Microorganisms (GCM) 10K type strain sequencing project: providing services to taxonomists for standard genome sequencing and annotation.</title>
        <authorList>
            <consortium name="The Broad Institute Genomics Platform"/>
            <consortium name="The Broad Institute Genome Sequencing Center for Infectious Disease"/>
            <person name="Wu L."/>
            <person name="Ma J."/>
        </authorList>
    </citation>
    <scope>NUCLEOTIDE SEQUENCE [LARGE SCALE GENOMIC DNA]</scope>
    <source>
        <strain evidence="8">KCTC 62195</strain>
    </source>
</reference>
<dbReference type="InterPro" id="IPR001486">
    <property type="entry name" value="Hemoglobin_trunc"/>
</dbReference>
<feature type="region of interest" description="Disordered" evidence="6">
    <location>
        <begin position="123"/>
        <end position="143"/>
    </location>
</feature>
<proteinExistence type="inferred from homology"/>
<evidence type="ECO:0000256" key="1">
    <source>
        <dbReference type="ARBA" id="ARBA00022448"/>
    </source>
</evidence>
<dbReference type="PANTHER" id="PTHR47366:SF1">
    <property type="entry name" value="TWO-ON-TWO HEMOGLOBIN-3"/>
    <property type="match status" value="1"/>
</dbReference>
<dbReference type="SUPFAM" id="SSF46458">
    <property type="entry name" value="Globin-like"/>
    <property type="match status" value="1"/>
</dbReference>
<dbReference type="PANTHER" id="PTHR47366">
    <property type="entry name" value="TWO-ON-TWO HEMOGLOBIN-3"/>
    <property type="match status" value="1"/>
</dbReference>
<dbReference type="EMBL" id="JBHRSJ010000035">
    <property type="protein sequence ID" value="MFC2974437.1"/>
    <property type="molecule type" value="Genomic_DNA"/>
</dbReference>
<keyword evidence="1" id="KW-0813">Transport</keyword>